<gene>
    <name evidence="19" type="ordered locus">Sked_09350</name>
</gene>
<protein>
    <recommendedName>
        <fullName evidence="14">Sensor histidine kinase MtrB</fullName>
        <ecNumber evidence="3">2.7.13.3</ecNumber>
    </recommendedName>
</protein>
<dbReference type="FunFam" id="1.10.287.130:FF:000010">
    <property type="entry name" value="Two-component sensor histidine kinase"/>
    <property type="match status" value="1"/>
</dbReference>
<dbReference type="SUPFAM" id="SSF158472">
    <property type="entry name" value="HAMP domain-like"/>
    <property type="match status" value="1"/>
</dbReference>
<dbReference type="InterPro" id="IPR003660">
    <property type="entry name" value="HAMP_dom"/>
</dbReference>
<evidence type="ECO:0000256" key="16">
    <source>
        <dbReference type="SAM" id="Phobius"/>
    </source>
</evidence>
<dbReference type="InterPro" id="IPR003661">
    <property type="entry name" value="HisK_dim/P_dom"/>
</dbReference>
<keyword evidence="6" id="KW-0808">Transferase</keyword>
<keyword evidence="8" id="KW-0547">Nucleotide-binding</keyword>
<dbReference type="Proteomes" id="UP000000322">
    <property type="component" value="Chromosome"/>
</dbReference>
<dbReference type="InterPro" id="IPR050428">
    <property type="entry name" value="TCS_sensor_his_kinase"/>
</dbReference>
<dbReference type="EMBL" id="CP001819">
    <property type="protein sequence ID" value="ACZ20885.1"/>
    <property type="molecule type" value="Genomic_DNA"/>
</dbReference>
<proteinExistence type="predicted"/>
<keyword evidence="20" id="KW-1185">Reference proteome</keyword>
<dbReference type="InterPro" id="IPR047669">
    <property type="entry name" value="MtrAB_MtrB"/>
</dbReference>
<dbReference type="eggNOG" id="COG3850">
    <property type="taxonomic scope" value="Bacteria"/>
</dbReference>
<dbReference type="Pfam" id="PF00512">
    <property type="entry name" value="HisKA"/>
    <property type="match status" value="1"/>
</dbReference>
<dbReference type="PRINTS" id="PR00344">
    <property type="entry name" value="BCTRLSENSOR"/>
</dbReference>
<dbReference type="eggNOG" id="COG5002">
    <property type="taxonomic scope" value="Bacteria"/>
</dbReference>
<dbReference type="NCBIfam" id="NF040691">
    <property type="entry name" value="MtrAB_MtrB"/>
    <property type="match status" value="1"/>
</dbReference>
<keyword evidence="10" id="KW-0067">ATP-binding</keyword>
<keyword evidence="9 19" id="KW-0418">Kinase</keyword>
<comment type="subcellular location">
    <subcellularLocation>
        <location evidence="2">Cell membrane</location>
        <topology evidence="2">Multi-pass membrane protein</topology>
    </subcellularLocation>
</comment>
<dbReference type="InterPro" id="IPR036890">
    <property type="entry name" value="HATPase_C_sf"/>
</dbReference>
<dbReference type="InterPro" id="IPR003594">
    <property type="entry name" value="HATPase_dom"/>
</dbReference>
<feature type="compositionally biased region" description="Basic and acidic residues" evidence="15">
    <location>
        <begin position="526"/>
        <end position="539"/>
    </location>
</feature>
<evidence type="ECO:0000256" key="1">
    <source>
        <dbReference type="ARBA" id="ARBA00000085"/>
    </source>
</evidence>
<dbReference type="CDD" id="cd00082">
    <property type="entry name" value="HisKA"/>
    <property type="match status" value="1"/>
</dbReference>
<dbReference type="InterPro" id="IPR005467">
    <property type="entry name" value="His_kinase_dom"/>
</dbReference>
<keyword evidence="4" id="KW-1003">Cell membrane</keyword>
<keyword evidence="13 16" id="KW-0472">Membrane</keyword>
<dbReference type="SMART" id="SM00388">
    <property type="entry name" value="HisKA"/>
    <property type="match status" value="1"/>
</dbReference>
<dbReference type="PANTHER" id="PTHR45436">
    <property type="entry name" value="SENSOR HISTIDINE KINASE YKOH"/>
    <property type="match status" value="1"/>
</dbReference>
<dbReference type="EC" id="2.7.13.3" evidence="3"/>
<dbReference type="PROSITE" id="PS50885">
    <property type="entry name" value="HAMP"/>
    <property type="match status" value="1"/>
</dbReference>
<feature type="region of interest" description="Disordered" evidence="15">
    <location>
        <begin position="525"/>
        <end position="574"/>
    </location>
</feature>
<dbReference type="KEGG" id="ske:Sked_09350"/>
<name>D1BCN7_SANKS</name>
<dbReference type="CDD" id="cd00075">
    <property type="entry name" value="HATPase"/>
    <property type="match status" value="1"/>
</dbReference>
<sequence>MRRSVRRAAQRVRWSARRVLLAWRTSMQLRVTSTAIGFGLLAVMVLSTYLSGAIRDGLFEQRITQVLTESSRSTAQAQTAFNTTSATTTTGVQQLVNDMVRLLQGGGSSGREIFLWRTDPDSASSVLNSSTAPQLSGLITDTLREQTAQGEEQRWQSVSIPDGTGTVPGVIVGSKVDVPVAGAYELYFLYSLEAEQETLSFMQRVLAIAGVLLIVFLACSTWVVTRQVVKPVQRAAQVAERLADGHLDERLQAKGQDEIATLARSFNEMAESLQDQIQRLDELSTVQRRFVSDVSHELRTPLTTVRMASEMIYENRDDLDPVLKRSAELLSAQLDRFEDLLADLLEISRFDAGAAVLDAEALDLRDVVSAAIDHATPLAVRKDVWVAAYLADEPVTADFDRRRVERVVRNLLVNAIEYAESGPVEVRVASNATAVAVQVRDYGVGMAKDQVAHVFDRFWRADPARARTSGGTGLGLAISLEDALLHGGWLEAWAQPGLGAAFRLTLPRRAGIVLTSSPIELAAGRAPEDVDVDARRTDESGPASLPDITDLPGEETVAEHPATVVPARELGDHR</sequence>
<dbReference type="Gene3D" id="3.30.565.10">
    <property type="entry name" value="Histidine kinase-like ATPase, C-terminal domain"/>
    <property type="match status" value="1"/>
</dbReference>
<feature type="domain" description="HAMP" evidence="18">
    <location>
        <begin position="226"/>
        <end position="278"/>
    </location>
</feature>
<organism evidence="19 20">
    <name type="scientific">Sanguibacter keddieii (strain ATCC 51767 / DSM 10542 / NCFB 3025 / ST-74)</name>
    <dbReference type="NCBI Taxonomy" id="446469"/>
    <lineage>
        <taxon>Bacteria</taxon>
        <taxon>Bacillati</taxon>
        <taxon>Actinomycetota</taxon>
        <taxon>Actinomycetes</taxon>
        <taxon>Micrococcales</taxon>
        <taxon>Sanguibacteraceae</taxon>
        <taxon>Sanguibacter</taxon>
    </lineage>
</organism>
<dbReference type="Pfam" id="PF02518">
    <property type="entry name" value="HATPase_c"/>
    <property type="match status" value="1"/>
</dbReference>
<dbReference type="GO" id="GO:0000155">
    <property type="term" value="F:phosphorelay sensor kinase activity"/>
    <property type="evidence" value="ECO:0007669"/>
    <property type="project" value="InterPro"/>
</dbReference>
<dbReference type="FunFam" id="3.30.565.10:FF:000013">
    <property type="entry name" value="Two-component sensor histidine kinase"/>
    <property type="match status" value="1"/>
</dbReference>
<evidence type="ECO:0000259" key="17">
    <source>
        <dbReference type="PROSITE" id="PS50109"/>
    </source>
</evidence>
<dbReference type="PANTHER" id="PTHR45436:SF5">
    <property type="entry name" value="SENSOR HISTIDINE KINASE TRCS"/>
    <property type="match status" value="1"/>
</dbReference>
<dbReference type="GO" id="GO:0005886">
    <property type="term" value="C:plasma membrane"/>
    <property type="evidence" value="ECO:0007669"/>
    <property type="project" value="UniProtKB-SubCell"/>
</dbReference>
<comment type="catalytic activity">
    <reaction evidence="1">
        <text>ATP + protein L-histidine = ADP + protein N-phospho-L-histidine.</text>
        <dbReference type="EC" id="2.7.13.3"/>
    </reaction>
</comment>
<dbReference type="HOGENOM" id="CLU_000445_89_18_11"/>
<evidence type="ECO:0000313" key="19">
    <source>
        <dbReference type="EMBL" id="ACZ20885.1"/>
    </source>
</evidence>
<evidence type="ECO:0000256" key="6">
    <source>
        <dbReference type="ARBA" id="ARBA00022679"/>
    </source>
</evidence>
<accession>D1BCN7</accession>
<dbReference type="Pfam" id="PF00672">
    <property type="entry name" value="HAMP"/>
    <property type="match status" value="1"/>
</dbReference>
<evidence type="ECO:0000256" key="13">
    <source>
        <dbReference type="ARBA" id="ARBA00023136"/>
    </source>
</evidence>
<evidence type="ECO:0000256" key="10">
    <source>
        <dbReference type="ARBA" id="ARBA00022840"/>
    </source>
</evidence>
<dbReference type="Gene3D" id="6.10.340.10">
    <property type="match status" value="1"/>
</dbReference>
<reference evidence="19 20" key="1">
    <citation type="journal article" date="2009" name="Stand. Genomic Sci.">
        <title>Complete genome sequence of Sanguibacter keddieii type strain (ST-74).</title>
        <authorList>
            <person name="Ivanova N."/>
            <person name="Sikorski J."/>
            <person name="Sims D."/>
            <person name="Brettin T."/>
            <person name="Detter J.C."/>
            <person name="Han C."/>
            <person name="Lapidus A."/>
            <person name="Copeland A."/>
            <person name="Glavina Del Rio T."/>
            <person name="Nolan M."/>
            <person name="Chen F."/>
            <person name="Lucas S."/>
            <person name="Tice H."/>
            <person name="Cheng J.F."/>
            <person name="Bruce D."/>
            <person name="Goodwin L."/>
            <person name="Pitluck S."/>
            <person name="Pati A."/>
            <person name="Mavromatis K."/>
            <person name="Chen A."/>
            <person name="Palaniappan K."/>
            <person name="D'haeseleer P."/>
            <person name="Chain P."/>
            <person name="Bristow J."/>
            <person name="Eisen J.A."/>
            <person name="Markowitz V."/>
            <person name="Hugenholtz P."/>
            <person name="Goker M."/>
            <person name="Pukall R."/>
            <person name="Klenk H.P."/>
            <person name="Kyrpides N.C."/>
        </authorList>
    </citation>
    <scope>NUCLEOTIDE SEQUENCE [LARGE SCALE GENOMIC DNA]</scope>
    <source>
        <strain evidence="20">ATCC 51767 / DSM 10542 / NCFB 3025 / ST-74</strain>
    </source>
</reference>
<keyword evidence="7 16" id="KW-0812">Transmembrane</keyword>
<evidence type="ECO:0000256" key="9">
    <source>
        <dbReference type="ARBA" id="ARBA00022777"/>
    </source>
</evidence>
<evidence type="ECO:0000256" key="7">
    <source>
        <dbReference type="ARBA" id="ARBA00022692"/>
    </source>
</evidence>
<evidence type="ECO:0000256" key="8">
    <source>
        <dbReference type="ARBA" id="ARBA00022741"/>
    </source>
</evidence>
<dbReference type="CDD" id="cd06225">
    <property type="entry name" value="HAMP"/>
    <property type="match status" value="1"/>
</dbReference>
<evidence type="ECO:0000256" key="15">
    <source>
        <dbReference type="SAM" id="MobiDB-lite"/>
    </source>
</evidence>
<dbReference type="InterPro" id="IPR004358">
    <property type="entry name" value="Sig_transdc_His_kin-like_C"/>
</dbReference>
<dbReference type="InterPro" id="IPR036097">
    <property type="entry name" value="HisK_dim/P_sf"/>
</dbReference>
<feature type="domain" description="Histidine kinase" evidence="17">
    <location>
        <begin position="293"/>
        <end position="510"/>
    </location>
</feature>
<evidence type="ECO:0000313" key="20">
    <source>
        <dbReference type="Proteomes" id="UP000000322"/>
    </source>
</evidence>
<feature type="transmembrane region" description="Helical" evidence="16">
    <location>
        <begin position="205"/>
        <end position="224"/>
    </location>
</feature>
<dbReference type="Gene3D" id="1.10.287.130">
    <property type="match status" value="1"/>
</dbReference>
<dbReference type="SMART" id="SM00304">
    <property type="entry name" value="HAMP"/>
    <property type="match status" value="1"/>
</dbReference>
<evidence type="ECO:0000256" key="2">
    <source>
        <dbReference type="ARBA" id="ARBA00004651"/>
    </source>
</evidence>
<evidence type="ECO:0000256" key="14">
    <source>
        <dbReference type="ARBA" id="ARBA00035305"/>
    </source>
</evidence>
<keyword evidence="12" id="KW-0902">Two-component regulatory system</keyword>
<keyword evidence="5" id="KW-0597">Phosphoprotein</keyword>
<keyword evidence="11 16" id="KW-1133">Transmembrane helix</keyword>
<evidence type="ECO:0000256" key="5">
    <source>
        <dbReference type="ARBA" id="ARBA00022553"/>
    </source>
</evidence>
<dbReference type="SMART" id="SM00387">
    <property type="entry name" value="HATPase_c"/>
    <property type="match status" value="1"/>
</dbReference>
<evidence type="ECO:0000256" key="11">
    <source>
        <dbReference type="ARBA" id="ARBA00022989"/>
    </source>
</evidence>
<dbReference type="SUPFAM" id="SSF55874">
    <property type="entry name" value="ATPase domain of HSP90 chaperone/DNA topoisomerase II/histidine kinase"/>
    <property type="match status" value="1"/>
</dbReference>
<evidence type="ECO:0000256" key="3">
    <source>
        <dbReference type="ARBA" id="ARBA00012438"/>
    </source>
</evidence>
<dbReference type="SUPFAM" id="SSF47384">
    <property type="entry name" value="Homodimeric domain of signal transducing histidine kinase"/>
    <property type="match status" value="1"/>
</dbReference>
<dbReference type="AlphaFoldDB" id="D1BCN7"/>
<dbReference type="STRING" id="446469.Sked_09350"/>
<dbReference type="GO" id="GO:0005524">
    <property type="term" value="F:ATP binding"/>
    <property type="evidence" value="ECO:0007669"/>
    <property type="project" value="UniProtKB-KW"/>
</dbReference>
<evidence type="ECO:0000256" key="4">
    <source>
        <dbReference type="ARBA" id="ARBA00022475"/>
    </source>
</evidence>
<evidence type="ECO:0000256" key="12">
    <source>
        <dbReference type="ARBA" id="ARBA00023012"/>
    </source>
</evidence>
<evidence type="ECO:0000259" key="18">
    <source>
        <dbReference type="PROSITE" id="PS50885"/>
    </source>
</evidence>
<dbReference type="PROSITE" id="PS50109">
    <property type="entry name" value="HIS_KIN"/>
    <property type="match status" value="1"/>
</dbReference>